<dbReference type="EMBL" id="BK015847">
    <property type="protein sequence ID" value="DAE27973.1"/>
    <property type="molecule type" value="Genomic_DNA"/>
</dbReference>
<evidence type="ECO:0000313" key="1">
    <source>
        <dbReference type="EMBL" id="DAE27973.1"/>
    </source>
</evidence>
<reference evidence="1" key="1">
    <citation type="journal article" date="2021" name="Proc. Natl. Acad. Sci. U.S.A.">
        <title>A Catalog of Tens of Thousands of Viruses from Human Metagenomes Reveals Hidden Associations with Chronic Diseases.</title>
        <authorList>
            <person name="Tisza M.J."/>
            <person name="Buck C.B."/>
        </authorList>
    </citation>
    <scope>NUCLEOTIDE SEQUENCE</scope>
    <source>
        <strain evidence="1">Ctvxh7</strain>
    </source>
</reference>
<accession>A0A8S5RA89</accession>
<sequence>MTITIADGRASLWQWDTGRRVKITDGVGVKQIHYQKRCFGRSVDVDVGDDGTAIIPDELLQDYHTLTAYAYVTDDAGGYTKVQQDFAVYKRPKPADYVYTPTEHASFDRLRAEIGDLDDLTTADKSTIVAAINEAAASGGGGADWAQNDPDGDGYVANRPGGYMTDPVITDADTFTITSAEGEDGMYMTMVAVESSVVTLSDYAIGNDVIVDFGGQSYSLTWQSEGGYPACGAAVTDEGPVWSSVPFHIIAVFGEGGGLQGYYVYLQNAVTSPVQVKLKMAKQTPVKISMKYLESDVYIVKVTSKSNEQRPGLGDAEVSYDVTVSATYDDIVAAINAGKVPILLGEPVLSEPVLRLVNHSTDDVDGSTPFLTFGGAYFHQQNRLYGTCVYIDSTGEATCRVYDGSFVRRFEAFEEASSQSVGKVLVGKKYSDYKYMWAAGDAVLCDEQTLTDAQKKQARDNIDATSSDFVINATLDDDNKCTVDKTYAQIQEAVQANKKPVVHLDQGGTTVFMPLVASGGYFAFAGSILINPPMSAQFVVSIQDNNEVVFDMSYGLGLGHDNALPQVRMSKDPREAMEIATKQYVDDHASGGTGMGITGAAAGQIAKITAVDKSGVPTAWGPVDMPAGVPSVTAADNGKFLRVVNGAWAAAEISSANGVSF</sequence>
<organism evidence="1">
    <name type="scientific">Siphoviridae sp. ctvxh7</name>
    <dbReference type="NCBI Taxonomy" id="2827283"/>
    <lineage>
        <taxon>Viruses</taxon>
        <taxon>Duplodnaviria</taxon>
        <taxon>Heunggongvirae</taxon>
        <taxon>Uroviricota</taxon>
        <taxon>Caudoviricetes</taxon>
    </lineage>
</organism>
<proteinExistence type="predicted"/>
<name>A0A8S5RA89_9CAUD</name>
<protein>
    <submittedName>
        <fullName evidence="1">Uncharacterized protein</fullName>
    </submittedName>
</protein>